<keyword evidence="1" id="KW-0378">Hydrolase</keyword>
<feature type="domain" description="Serine hydrolase" evidence="2">
    <location>
        <begin position="2"/>
        <end position="289"/>
    </location>
</feature>
<dbReference type="AlphaFoldDB" id="A0AAV9NHG7"/>
<gene>
    <name evidence="3" type="ORF">LTR84_013033</name>
</gene>
<dbReference type="Pfam" id="PF03959">
    <property type="entry name" value="FSH1"/>
    <property type="match status" value="1"/>
</dbReference>
<dbReference type="GO" id="GO:0016787">
    <property type="term" value="F:hydrolase activity"/>
    <property type="evidence" value="ECO:0007669"/>
    <property type="project" value="UniProtKB-KW"/>
</dbReference>
<dbReference type="GO" id="GO:0005737">
    <property type="term" value="C:cytoplasm"/>
    <property type="evidence" value="ECO:0007669"/>
    <property type="project" value="TreeGrafter"/>
</dbReference>
<dbReference type="Gene3D" id="3.40.50.1820">
    <property type="entry name" value="alpha/beta hydrolase"/>
    <property type="match status" value="1"/>
</dbReference>
<dbReference type="InterPro" id="IPR050593">
    <property type="entry name" value="LovG"/>
</dbReference>
<dbReference type="GO" id="GO:0005634">
    <property type="term" value="C:nucleus"/>
    <property type="evidence" value="ECO:0007669"/>
    <property type="project" value="TreeGrafter"/>
</dbReference>
<organism evidence="3 4">
    <name type="scientific">Exophiala bonariae</name>
    <dbReference type="NCBI Taxonomy" id="1690606"/>
    <lineage>
        <taxon>Eukaryota</taxon>
        <taxon>Fungi</taxon>
        <taxon>Dikarya</taxon>
        <taxon>Ascomycota</taxon>
        <taxon>Pezizomycotina</taxon>
        <taxon>Eurotiomycetes</taxon>
        <taxon>Chaetothyriomycetidae</taxon>
        <taxon>Chaetothyriales</taxon>
        <taxon>Herpotrichiellaceae</taxon>
        <taxon>Exophiala</taxon>
    </lineage>
</organism>
<accession>A0AAV9NHG7</accession>
<sequence>MRFLCLHGRGTNSDIFESQLAALFSRLSPEHSFDFIDAPYHCSAAPGISKIYDGPYLAWHSRYDPVHIAEIHEYIDSVINEDGPYDGVIGFSQGAALAASFLLCHEYTHDQALLDSRHAAAFKVAIFFNSVMLFSPSEDIGADITDTIKKQEEKHMGFLRGESNEQTLPEPQIRFKMPNWSSSSSTSLSSIASVSTISEDEPSDEIKWARKRSVAFESQSLLKEHSVYGFPTDNIPHQIAIPTLHVIGAKDEFSEHSQTLTMLCQREKAEIFLIKDGGHDIPRTKAALDECARLFEMVVMMGSIR</sequence>
<reference evidence="3 4" key="1">
    <citation type="submission" date="2023-08" db="EMBL/GenBank/DDBJ databases">
        <title>Black Yeasts Isolated from many extreme environments.</title>
        <authorList>
            <person name="Coleine C."/>
            <person name="Stajich J.E."/>
            <person name="Selbmann L."/>
        </authorList>
    </citation>
    <scope>NUCLEOTIDE SEQUENCE [LARGE SCALE GENOMIC DNA]</scope>
    <source>
        <strain evidence="3 4">CCFEE 5792</strain>
    </source>
</reference>
<dbReference type="PANTHER" id="PTHR48070">
    <property type="entry name" value="ESTERASE OVCA2"/>
    <property type="match status" value="1"/>
</dbReference>
<keyword evidence="4" id="KW-1185">Reference proteome</keyword>
<dbReference type="Proteomes" id="UP001358417">
    <property type="component" value="Unassembled WGS sequence"/>
</dbReference>
<dbReference type="GO" id="GO:0019748">
    <property type="term" value="P:secondary metabolic process"/>
    <property type="evidence" value="ECO:0007669"/>
    <property type="project" value="TreeGrafter"/>
</dbReference>
<dbReference type="GeneID" id="89981169"/>
<dbReference type="EMBL" id="JAVRRD010000009">
    <property type="protein sequence ID" value="KAK5055283.1"/>
    <property type="molecule type" value="Genomic_DNA"/>
</dbReference>
<proteinExistence type="predicted"/>
<evidence type="ECO:0000313" key="4">
    <source>
        <dbReference type="Proteomes" id="UP001358417"/>
    </source>
</evidence>
<dbReference type="PANTHER" id="PTHR48070:SF6">
    <property type="entry name" value="ESTERASE OVCA2"/>
    <property type="match status" value="1"/>
</dbReference>
<protein>
    <recommendedName>
        <fullName evidence="2">Serine hydrolase domain-containing protein</fullName>
    </recommendedName>
</protein>
<dbReference type="InterPro" id="IPR029058">
    <property type="entry name" value="AB_hydrolase_fold"/>
</dbReference>
<comment type="caution">
    <text evidence="3">The sequence shown here is derived from an EMBL/GenBank/DDBJ whole genome shotgun (WGS) entry which is preliminary data.</text>
</comment>
<dbReference type="InterPro" id="IPR005645">
    <property type="entry name" value="FSH-like_dom"/>
</dbReference>
<dbReference type="RefSeq" id="XP_064707714.1">
    <property type="nucleotide sequence ID" value="XM_064856538.1"/>
</dbReference>
<evidence type="ECO:0000259" key="2">
    <source>
        <dbReference type="Pfam" id="PF03959"/>
    </source>
</evidence>
<name>A0AAV9NHG7_9EURO</name>
<evidence type="ECO:0000256" key="1">
    <source>
        <dbReference type="ARBA" id="ARBA00022801"/>
    </source>
</evidence>
<dbReference type="SUPFAM" id="SSF53474">
    <property type="entry name" value="alpha/beta-Hydrolases"/>
    <property type="match status" value="1"/>
</dbReference>
<evidence type="ECO:0000313" key="3">
    <source>
        <dbReference type="EMBL" id="KAK5055283.1"/>
    </source>
</evidence>